<dbReference type="Pfam" id="PF05193">
    <property type="entry name" value="Peptidase_M16_C"/>
    <property type="match status" value="1"/>
</dbReference>
<name>A0A6N6NTJ1_9ACTN</name>
<organism evidence="2 3">
    <name type="scientific">Ellagibacter isourolithinifaciens</name>
    <dbReference type="NCBI Taxonomy" id="2137581"/>
    <lineage>
        <taxon>Bacteria</taxon>
        <taxon>Bacillati</taxon>
        <taxon>Actinomycetota</taxon>
        <taxon>Coriobacteriia</taxon>
        <taxon>Eggerthellales</taxon>
        <taxon>Eggerthellaceae</taxon>
        <taxon>Ellagibacter</taxon>
    </lineage>
</organism>
<dbReference type="PANTHER" id="PTHR43016:SF13">
    <property type="entry name" value="PRESEQUENCE PROTEASE, MITOCHONDRIAL"/>
    <property type="match status" value="1"/>
</dbReference>
<dbReference type="Proteomes" id="UP000468668">
    <property type="component" value="Unassembled WGS sequence"/>
</dbReference>
<dbReference type="SUPFAM" id="SSF63411">
    <property type="entry name" value="LuxS/MPP-like metallohydrolase"/>
    <property type="match status" value="4"/>
</dbReference>
<dbReference type="Pfam" id="PF00675">
    <property type="entry name" value="Peptidase_M16"/>
    <property type="match status" value="1"/>
</dbReference>
<dbReference type="AlphaFoldDB" id="A0A6N6NTJ1"/>
<dbReference type="InterPro" id="IPR011249">
    <property type="entry name" value="Metalloenz_LuxS/M16"/>
</dbReference>
<evidence type="ECO:0000259" key="1">
    <source>
        <dbReference type="SMART" id="SM01264"/>
    </source>
</evidence>
<dbReference type="Pfam" id="PF08367">
    <property type="entry name" value="M16C_assoc"/>
    <property type="match status" value="1"/>
</dbReference>
<dbReference type="PANTHER" id="PTHR43016">
    <property type="entry name" value="PRESEQUENCE PROTEASE"/>
    <property type="match status" value="1"/>
</dbReference>
<dbReference type="InterPro" id="IPR007863">
    <property type="entry name" value="Peptidase_M16_C"/>
</dbReference>
<dbReference type="GO" id="GO:0016485">
    <property type="term" value="P:protein processing"/>
    <property type="evidence" value="ECO:0007669"/>
    <property type="project" value="TreeGrafter"/>
</dbReference>
<dbReference type="OrthoDB" id="9762027at2"/>
<sequence length="975" mass="107300">MELTPCKTVHGFTVRTTSDLPEIDGRAYVLDHNASRAQLLYLQNDDANKAFSIAFKTPPANDTGVFHILEHSVLCGSDKFPVKEPFVNLLKSSMQTFLNAMTYPDKTIYPVASTNEQDLLNLMDVYLDAVLHPAIFHKRAIFEQEGWHVELAGEEGSGKLAYNGVVYNEMKGALSDPESILYDELSATLFPDTAYRFESGGKPSAIPTLSYEEFLDTHRRHYNLANAKIVLYGNMDIERFLAFLDERYLAPDAAEAGADGAPNPLELQAPVMSFGNKTPMKTAPENACCAVGFVAGTAADRERMIAMDILLDAIFGSNEAPAKRALLDENLACDIVAYMADAMLQPFAVVQAKGLEEDAAERLRPALSRVLTELADGALDHDVVAAALSHAEFVMREQNFGIADGVALACSCMAGWLYDDDAALDYLRYEDAFESLRKKLDEGYFEQLIREVFLENNHVADAEVVPVDKAPDDDDAAATRLAQMERKLDDKRIAAIEADVAALRRAQEEPDSPEALATLPRMRANDIEQAPAEPAFRLDESGEIPVIRHDVATRGIVYAYRYYGLERLAFEELPYAKILAMVLGKLATSKHTATEIDTLTQAKLGNLAFYTEAHEREDDRSALSPKLTVSCSTLAENAEWAATLPSEIIEETLYDDFGKIRDILVQKRVSMEQNFANAGHTAAMAHVASYYLPAAVVREQIDGVGFYRFLKRTLATFDNEKETLATKLTEVARRIFTDDNCTIGFTGKDDDFNRVMGAGMATGRTGEPGCTARLVVPEPQVPATGEAFAVPTDVTYTALGFDRRLLGVPYSGAWLVASRALSYDFLWNEVRVKGGAYGAGFSPTRTGNLRFYSYRDPHVDETLERFRAAGAWLSDFSPSEPEMDGYIVSTVAGLDAPLKPRELARRQDGYVFAHIDPAERLVTRSQVANATIEEVRALGDAVSQAASKNIACVFGNREIIESAKADFTVVDLLGE</sequence>
<dbReference type="InterPro" id="IPR011765">
    <property type="entry name" value="Pept_M16_N"/>
</dbReference>
<comment type="caution">
    <text evidence="2">The sequence shown here is derived from an EMBL/GenBank/DDBJ whole genome shotgun (WGS) entry which is preliminary data.</text>
</comment>
<gene>
    <name evidence="2" type="ORF">F8C90_03125</name>
</gene>
<keyword evidence="3" id="KW-1185">Reference proteome</keyword>
<dbReference type="GO" id="GO:0046872">
    <property type="term" value="F:metal ion binding"/>
    <property type="evidence" value="ECO:0007669"/>
    <property type="project" value="InterPro"/>
</dbReference>
<reference evidence="2 3" key="1">
    <citation type="submission" date="2019-09" db="EMBL/GenBank/DDBJ databases">
        <title>Whole genome shotgun sequencing (WGS) of Ellagibacter isourolithinifaciens DSM 104140(T) and Adlercreutzia muris DSM 29508(T).</title>
        <authorList>
            <person name="Stoll D.A."/>
            <person name="Danylec N."/>
            <person name="Huch M."/>
        </authorList>
    </citation>
    <scope>NUCLEOTIDE SEQUENCE [LARGE SCALE GENOMIC DNA]</scope>
    <source>
        <strain evidence="2 3">DSM 104140</strain>
    </source>
</reference>
<dbReference type="InterPro" id="IPR013578">
    <property type="entry name" value="Peptidase_M16C_assoc"/>
</dbReference>
<dbReference type="InterPro" id="IPR055130">
    <property type="entry name" value="PreP_C"/>
</dbReference>
<dbReference type="GeneID" id="98657395"/>
<evidence type="ECO:0000313" key="3">
    <source>
        <dbReference type="Proteomes" id="UP000468668"/>
    </source>
</evidence>
<evidence type="ECO:0000313" key="2">
    <source>
        <dbReference type="EMBL" id="KAB1641822.1"/>
    </source>
</evidence>
<feature type="domain" description="Peptidase M16C associated" evidence="1">
    <location>
        <begin position="464"/>
        <end position="713"/>
    </location>
</feature>
<protein>
    <submittedName>
        <fullName evidence="2">Peptidase M16</fullName>
    </submittedName>
</protein>
<dbReference type="SMART" id="SM01264">
    <property type="entry name" value="M16C_associated"/>
    <property type="match status" value="1"/>
</dbReference>
<accession>A0A6N6NTJ1</accession>
<dbReference type="Pfam" id="PF22516">
    <property type="entry name" value="PreP_C"/>
    <property type="match status" value="1"/>
</dbReference>
<dbReference type="Gene3D" id="3.30.830.10">
    <property type="entry name" value="Metalloenzyme, LuxS/M16 peptidase-like"/>
    <property type="match status" value="4"/>
</dbReference>
<proteinExistence type="predicted"/>
<dbReference type="EMBL" id="WAJR01000004">
    <property type="protein sequence ID" value="KAB1641822.1"/>
    <property type="molecule type" value="Genomic_DNA"/>
</dbReference>
<dbReference type="GO" id="GO:0004222">
    <property type="term" value="F:metalloendopeptidase activity"/>
    <property type="evidence" value="ECO:0007669"/>
    <property type="project" value="TreeGrafter"/>
</dbReference>
<dbReference type="RefSeq" id="WP_158048990.1">
    <property type="nucleotide sequence ID" value="NZ_WAJR01000004.1"/>
</dbReference>